<dbReference type="OrthoDB" id="6237231at2"/>
<name>A0A432XN13_9GAMM</name>
<proteinExistence type="predicted"/>
<dbReference type="EMBL" id="PIPV01000016">
    <property type="protein sequence ID" value="RUO50096.1"/>
    <property type="molecule type" value="Genomic_DNA"/>
</dbReference>
<dbReference type="InterPro" id="IPR023373">
    <property type="entry name" value="YmcC_sf"/>
</dbReference>
<dbReference type="AlphaFoldDB" id="A0A432XN13"/>
<keyword evidence="1" id="KW-0732">Signal</keyword>
<dbReference type="InterPro" id="IPR021308">
    <property type="entry name" value="GfcB"/>
</dbReference>
<feature type="chain" id="PRO_5019070159" description="YjbF family lipoprotein" evidence="1">
    <location>
        <begin position="22"/>
        <end position="242"/>
    </location>
</feature>
<evidence type="ECO:0000256" key="1">
    <source>
        <dbReference type="SAM" id="SignalP"/>
    </source>
</evidence>
<evidence type="ECO:0008006" key="4">
    <source>
        <dbReference type="Google" id="ProtNLM"/>
    </source>
</evidence>
<dbReference type="Proteomes" id="UP000287330">
    <property type="component" value="Unassembled WGS sequence"/>
</dbReference>
<evidence type="ECO:0000313" key="2">
    <source>
        <dbReference type="EMBL" id="RUO50096.1"/>
    </source>
</evidence>
<dbReference type="SUPFAM" id="SSF159270">
    <property type="entry name" value="YmcC-like"/>
    <property type="match status" value="1"/>
</dbReference>
<feature type="signal peptide" evidence="1">
    <location>
        <begin position="1"/>
        <end position="21"/>
    </location>
</feature>
<protein>
    <recommendedName>
        <fullName evidence="4">YjbF family lipoprotein</fullName>
    </recommendedName>
</protein>
<sequence length="242" mass="27140">MKQCINGAIAFIALLTLSACQSVSDQWLSSGLQGANATVAYWLNSAEQHRLSPEQLKQLPGAAVYAKLGDNATATMVLSEIEQTPDYTVKRWVTQNEALVTRNGRVIRTQGLTTNRIYTAKQETDPLGCWQQNVNRSKHPCPALWRSVADVQNNQGRVERMHSAHQLSWQQRTEVTTPLRGAIPTRVLAEEVSLLTHHGNTTTTQHWVNRYWISISDGTVVRSEQQLTPHADDRIVISEARY</sequence>
<dbReference type="RefSeq" id="WP_110576352.1">
    <property type="nucleotide sequence ID" value="NZ_PIPV01000016.1"/>
</dbReference>
<dbReference type="Pfam" id="PF11102">
    <property type="entry name" value="YjbF"/>
    <property type="match status" value="1"/>
</dbReference>
<evidence type="ECO:0000313" key="3">
    <source>
        <dbReference type="Proteomes" id="UP000287330"/>
    </source>
</evidence>
<dbReference type="PROSITE" id="PS51257">
    <property type="entry name" value="PROKAR_LIPOPROTEIN"/>
    <property type="match status" value="1"/>
</dbReference>
<reference evidence="3" key="1">
    <citation type="journal article" date="2018" name="Front. Microbiol.">
        <title>Genome-Based Analysis Reveals the Taxonomy and Diversity of the Family Idiomarinaceae.</title>
        <authorList>
            <person name="Liu Y."/>
            <person name="Lai Q."/>
            <person name="Shao Z."/>
        </authorList>
    </citation>
    <scope>NUCLEOTIDE SEQUENCE [LARGE SCALE GENOMIC DNA]</scope>
    <source>
        <strain evidence="3">F23</strain>
    </source>
</reference>
<dbReference type="Gene3D" id="2.40.360.10">
    <property type="entry name" value="YmcC-like"/>
    <property type="match status" value="1"/>
</dbReference>
<accession>A0A432XN13</accession>
<organism evidence="2 3">
    <name type="scientific">Idiomarina fontislapidosi</name>
    <dbReference type="NCBI Taxonomy" id="263723"/>
    <lineage>
        <taxon>Bacteria</taxon>
        <taxon>Pseudomonadati</taxon>
        <taxon>Pseudomonadota</taxon>
        <taxon>Gammaproteobacteria</taxon>
        <taxon>Alteromonadales</taxon>
        <taxon>Idiomarinaceae</taxon>
        <taxon>Idiomarina</taxon>
    </lineage>
</organism>
<comment type="caution">
    <text evidence="2">The sequence shown here is derived from an EMBL/GenBank/DDBJ whole genome shotgun (WGS) entry which is preliminary data.</text>
</comment>
<gene>
    <name evidence="2" type="ORF">CWE25_12820</name>
</gene>
<keyword evidence="3" id="KW-1185">Reference proteome</keyword>